<gene>
    <name evidence="1" type="ORF">B0T18DRAFT_390726</name>
</gene>
<keyword evidence="2" id="KW-1185">Reference proteome</keyword>
<proteinExistence type="predicted"/>
<evidence type="ECO:0000313" key="1">
    <source>
        <dbReference type="EMBL" id="KAK0746243.1"/>
    </source>
</evidence>
<organism evidence="1 2">
    <name type="scientific">Schizothecium vesticola</name>
    <dbReference type="NCBI Taxonomy" id="314040"/>
    <lineage>
        <taxon>Eukaryota</taxon>
        <taxon>Fungi</taxon>
        <taxon>Dikarya</taxon>
        <taxon>Ascomycota</taxon>
        <taxon>Pezizomycotina</taxon>
        <taxon>Sordariomycetes</taxon>
        <taxon>Sordariomycetidae</taxon>
        <taxon>Sordariales</taxon>
        <taxon>Schizotheciaceae</taxon>
        <taxon>Schizothecium</taxon>
    </lineage>
</organism>
<reference evidence="1" key="1">
    <citation type="submission" date="2023-06" db="EMBL/GenBank/DDBJ databases">
        <title>Genome-scale phylogeny and comparative genomics of the fungal order Sordariales.</title>
        <authorList>
            <consortium name="Lawrence Berkeley National Laboratory"/>
            <person name="Hensen N."/>
            <person name="Bonometti L."/>
            <person name="Westerberg I."/>
            <person name="Brannstrom I.O."/>
            <person name="Guillou S."/>
            <person name="Cros-Aarteil S."/>
            <person name="Calhoun S."/>
            <person name="Haridas S."/>
            <person name="Kuo A."/>
            <person name="Mondo S."/>
            <person name="Pangilinan J."/>
            <person name="Riley R."/>
            <person name="LaButti K."/>
            <person name="Andreopoulos B."/>
            <person name="Lipzen A."/>
            <person name="Chen C."/>
            <person name="Yanf M."/>
            <person name="Daum C."/>
            <person name="Ng V."/>
            <person name="Clum A."/>
            <person name="Steindorff A."/>
            <person name="Ohm R."/>
            <person name="Martin F."/>
            <person name="Silar P."/>
            <person name="Natvig D."/>
            <person name="Lalanne C."/>
            <person name="Gautier V."/>
            <person name="Ament-velasquez S.L."/>
            <person name="Kruys A."/>
            <person name="Hutchinson M.I."/>
            <person name="Powell A.J."/>
            <person name="Barry K."/>
            <person name="Miller A.N."/>
            <person name="Grigoriev I.V."/>
            <person name="Debuchy R."/>
            <person name="Gladieux P."/>
            <person name="Thoren M.H."/>
            <person name="Johannesson H."/>
        </authorList>
    </citation>
    <scope>NUCLEOTIDE SEQUENCE</scope>
    <source>
        <strain evidence="1">SMH3187-1</strain>
    </source>
</reference>
<accession>A0AA40EVC5</accession>
<comment type="caution">
    <text evidence="1">The sequence shown here is derived from an EMBL/GenBank/DDBJ whole genome shotgun (WGS) entry which is preliminary data.</text>
</comment>
<protein>
    <submittedName>
        <fullName evidence="1">Uncharacterized protein</fullName>
    </submittedName>
</protein>
<dbReference type="Proteomes" id="UP001172155">
    <property type="component" value="Unassembled WGS sequence"/>
</dbReference>
<evidence type="ECO:0000313" key="2">
    <source>
        <dbReference type="Proteomes" id="UP001172155"/>
    </source>
</evidence>
<name>A0AA40EVC5_9PEZI</name>
<dbReference type="EMBL" id="JAUKUD010000004">
    <property type="protein sequence ID" value="KAK0746243.1"/>
    <property type="molecule type" value="Genomic_DNA"/>
</dbReference>
<sequence>MAWHTHGLAFPSPVLPLVRSPTAESWPSPTTERSTTIWRARLQIPRIQEAASANALRQCCNAAMQSCEVHSEFLRGPREELLRILDATSYPGMKLDRAAQTDAAKT</sequence>
<dbReference type="AlphaFoldDB" id="A0AA40EVC5"/>